<feature type="transmembrane region" description="Helical" evidence="11">
    <location>
        <begin position="92"/>
        <end position="116"/>
    </location>
</feature>
<dbReference type="GO" id="GO:0019646">
    <property type="term" value="P:aerobic electron transport chain"/>
    <property type="evidence" value="ECO:0007669"/>
    <property type="project" value="InterPro"/>
</dbReference>
<feature type="transmembrane region" description="Helical" evidence="11">
    <location>
        <begin position="277"/>
        <end position="295"/>
    </location>
</feature>
<feature type="transmembrane region" description="Helical" evidence="11">
    <location>
        <begin position="327"/>
        <end position="352"/>
    </location>
</feature>
<dbReference type="GO" id="GO:0005886">
    <property type="term" value="C:plasma membrane"/>
    <property type="evidence" value="ECO:0007669"/>
    <property type="project" value="UniProtKB-SubCell"/>
</dbReference>
<comment type="caution">
    <text evidence="12">The sequence shown here is derived from an EMBL/GenBank/DDBJ whole genome shotgun (WGS) entry which is preliminary data.</text>
</comment>
<comment type="subcellular location">
    <subcellularLocation>
        <location evidence="1">Cell membrane</location>
        <topology evidence="1">Multi-pass membrane protein</topology>
    </subcellularLocation>
</comment>
<evidence type="ECO:0000256" key="2">
    <source>
        <dbReference type="ARBA" id="ARBA00022448"/>
    </source>
</evidence>
<keyword evidence="5 11" id="KW-0812">Transmembrane</keyword>
<reference evidence="12" key="1">
    <citation type="journal article" date="2020" name="mSystems">
        <title>Genome- and Community-Level Interaction Insights into Carbon Utilization and Element Cycling Functions of Hydrothermarchaeota in Hydrothermal Sediment.</title>
        <authorList>
            <person name="Zhou Z."/>
            <person name="Liu Y."/>
            <person name="Xu W."/>
            <person name="Pan J."/>
            <person name="Luo Z.H."/>
            <person name="Li M."/>
        </authorList>
    </citation>
    <scope>NUCLEOTIDE SEQUENCE [LARGE SCALE GENOMIC DNA]</scope>
    <source>
        <strain evidence="12">SpSt-26</strain>
    </source>
</reference>
<evidence type="ECO:0000256" key="10">
    <source>
        <dbReference type="ARBA" id="ARBA00023136"/>
    </source>
</evidence>
<evidence type="ECO:0000256" key="9">
    <source>
        <dbReference type="ARBA" id="ARBA00023004"/>
    </source>
</evidence>
<dbReference type="GO" id="GO:0070069">
    <property type="term" value="C:cytochrome complex"/>
    <property type="evidence" value="ECO:0007669"/>
    <property type="project" value="InterPro"/>
</dbReference>
<evidence type="ECO:0000256" key="8">
    <source>
        <dbReference type="ARBA" id="ARBA00022989"/>
    </source>
</evidence>
<keyword evidence="10 11" id="KW-0472">Membrane</keyword>
<evidence type="ECO:0000256" key="4">
    <source>
        <dbReference type="ARBA" id="ARBA00022617"/>
    </source>
</evidence>
<keyword evidence="6" id="KW-0479">Metal-binding</keyword>
<protein>
    <submittedName>
        <fullName evidence="12">Cytochrome oxidase subunit I</fullName>
    </submittedName>
</protein>
<evidence type="ECO:0000256" key="3">
    <source>
        <dbReference type="ARBA" id="ARBA00022475"/>
    </source>
</evidence>
<keyword evidence="9" id="KW-0408">Iron</keyword>
<keyword evidence="4" id="KW-0349">Heme</keyword>
<feature type="transmembrane region" description="Helical" evidence="11">
    <location>
        <begin position="123"/>
        <end position="142"/>
    </location>
</feature>
<sequence>MEMVELPFLILGFSVLLHVLFVSITIGTGWISAISRLLAYLKKDFELEKVSKNAFRILVVFELFSGVWGTIITVILAGFFPGLTALATNILFVPLLIALISIMIRIPSIAAFWYTWGKINPRMHCAIGLLMAVSGFTIPFGFRTLFSEISAPVAVAQFIAAGTANPFAAYTSTVFWLIYLHTIFASLSVGGFVVAYLNSKEGYDRGVRIGYWYGLVFLILQIPVGILYWFSLSFSSNYIFETITFGSFMPILAAKLLTVLVLLVLSIMAYSEKKPGLAGYTAILSLLAVVLGETLNDGSRHPFMVVIGKEGIPISSFANFYIEIPMLTVYVILLFLIISILTFLAALFYALFRRFLAEPQ</sequence>
<accession>A0A7J2TK60</accession>
<keyword evidence="7" id="KW-0249">Electron transport</keyword>
<dbReference type="GO" id="GO:0016682">
    <property type="term" value="F:oxidoreductase activity, acting on diphenols and related substances as donors, oxygen as acceptor"/>
    <property type="evidence" value="ECO:0007669"/>
    <property type="project" value="TreeGrafter"/>
</dbReference>
<dbReference type="GO" id="GO:0020037">
    <property type="term" value="F:heme binding"/>
    <property type="evidence" value="ECO:0007669"/>
    <property type="project" value="TreeGrafter"/>
</dbReference>
<feature type="transmembrane region" description="Helical" evidence="11">
    <location>
        <begin position="243"/>
        <end position="265"/>
    </location>
</feature>
<keyword evidence="3" id="KW-1003">Cell membrane</keyword>
<feature type="transmembrane region" description="Helical" evidence="11">
    <location>
        <begin position="54"/>
        <end position="80"/>
    </location>
</feature>
<dbReference type="GO" id="GO:0009055">
    <property type="term" value="F:electron transfer activity"/>
    <property type="evidence" value="ECO:0007669"/>
    <property type="project" value="InterPro"/>
</dbReference>
<evidence type="ECO:0000256" key="5">
    <source>
        <dbReference type="ARBA" id="ARBA00022692"/>
    </source>
</evidence>
<keyword evidence="8 11" id="KW-1133">Transmembrane helix</keyword>
<feature type="transmembrane region" description="Helical" evidence="11">
    <location>
        <begin position="6"/>
        <end position="33"/>
    </location>
</feature>
<dbReference type="GO" id="GO:0046872">
    <property type="term" value="F:metal ion binding"/>
    <property type="evidence" value="ECO:0007669"/>
    <property type="project" value="UniProtKB-KW"/>
</dbReference>
<evidence type="ECO:0000256" key="7">
    <source>
        <dbReference type="ARBA" id="ARBA00022982"/>
    </source>
</evidence>
<name>A0A7J2TK60_ARCFL</name>
<dbReference type="EMBL" id="DSLA01000118">
    <property type="protein sequence ID" value="HEH35990.1"/>
    <property type="molecule type" value="Genomic_DNA"/>
</dbReference>
<dbReference type="Pfam" id="PF01654">
    <property type="entry name" value="Cyt_bd_oxida_I"/>
    <property type="match status" value="1"/>
</dbReference>
<evidence type="ECO:0000256" key="11">
    <source>
        <dbReference type="SAM" id="Phobius"/>
    </source>
</evidence>
<evidence type="ECO:0000256" key="6">
    <source>
        <dbReference type="ARBA" id="ARBA00022723"/>
    </source>
</evidence>
<dbReference type="AlphaFoldDB" id="A0A7J2TK60"/>
<dbReference type="PANTHER" id="PTHR30365">
    <property type="entry name" value="CYTOCHROME D UBIQUINOL OXIDASE"/>
    <property type="match status" value="1"/>
</dbReference>
<dbReference type="PANTHER" id="PTHR30365:SF14">
    <property type="entry name" value="CYTOCHROME BD MENAQUINOL OXIDASE SUBUNIT I-RELATED"/>
    <property type="match status" value="1"/>
</dbReference>
<gene>
    <name evidence="12" type="ORF">ENP88_07645</name>
</gene>
<organism evidence="12">
    <name type="scientific">Archaeoglobus fulgidus</name>
    <dbReference type="NCBI Taxonomy" id="2234"/>
    <lineage>
        <taxon>Archaea</taxon>
        <taxon>Methanobacteriati</taxon>
        <taxon>Methanobacteriota</taxon>
        <taxon>Archaeoglobi</taxon>
        <taxon>Archaeoglobales</taxon>
        <taxon>Archaeoglobaceae</taxon>
        <taxon>Archaeoglobus</taxon>
    </lineage>
</organism>
<feature type="transmembrane region" description="Helical" evidence="11">
    <location>
        <begin position="174"/>
        <end position="197"/>
    </location>
</feature>
<evidence type="ECO:0000256" key="1">
    <source>
        <dbReference type="ARBA" id="ARBA00004651"/>
    </source>
</evidence>
<proteinExistence type="predicted"/>
<evidence type="ECO:0000313" key="12">
    <source>
        <dbReference type="EMBL" id="HEH35990.1"/>
    </source>
</evidence>
<dbReference type="InterPro" id="IPR002585">
    <property type="entry name" value="Cyt-d_ubiquinol_oxidase_su_1"/>
</dbReference>
<feature type="transmembrane region" description="Helical" evidence="11">
    <location>
        <begin position="209"/>
        <end position="231"/>
    </location>
</feature>
<keyword evidence="2" id="KW-0813">Transport</keyword>